<dbReference type="InterPro" id="IPR004839">
    <property type="entry name" value="Aminotransferase_I/II_large"/>
</dbReference>
<gene>
    <name evidence="4" type="ORF">LL253_06895</name>
</gene>
<evidence type="ECO:0000256" key="1">
    <source>
        <dbReference type="ARBA" id="ARBA00001933"/>
    </source>
</evidence>
<dbReference type="InterPro" id="IPR015422">
    <property type="entry name" value="PyrdxlP-dep_Trfase_small"/>
</dbReference>
<dbReference type="Gene3D" id="3.40.640.10">
    <property type="entry name" value="Type I PLP-dependent aspartate aminotransferase-like (Major domain)"/>
    <property type="match status" value="1"/>
</dbReference>
<sequence>MSSPFVWHGGALEAAKRAFGGDAPWMDLSTGINPDPWPGAAPDSFDWARLPEMSALKELEQVAAAYFGVAPVHVCAVPGTEIGMRLVGRMLGGPAHHVEPGYRTHAEMIAGSIPAAAHDASGTSTTLILANPNNPDGRTIAPAEMDGLLRKRSDTSWLLIDEAFADVDPRISMASDVRDTARLVIFRSFGKFFGLAGVRLGFVLGPRIIIDPLRSLLGAWPLSAAALAIGTAAYQDHAWIARTRLGLFDAAATLDALLTDHGYSPIGACPLFRLIEVDDAHALFDQLARQAILTRPFADRRHWLRIGLPRDAASFDRLDRALRHG</sequence>
<keyword evidence="2" id="KW-0663">Pyridoxal phosphate</keyword>
<keyword evidence="5" id="KW-1185">Reference proteome</keyword>
<dbReference type="InterPro" id="IPR015424">
    <property type="entry name" value="PyrdxlP-dep_Trfase"/>
</dbReference>
<keyword evidence="4" id="KW-0808">Transferase</keyword>
<dbReference type="InterPro" id="IPR015421">
    <property type="entry name" value="PyrdxlP-dep_Trfase_major"/>
</dbReference>
<evidence type="ECO:0000313" key="5">
    <source>
        <dbReference type="Proteomes" id="UP001198830"/>
    </source>
</evidence>
<comment type="cofactor">
    <cofactor evidence="1">
        <name>pyridoxal 5'-phosphate</name>
        <dbReference type="ChEBI" id="CHEBI:597326"/>
    </cofactor>
</comment>
<dbReference type="Pfam" id="PF00155">
    <property type="entry name" value="Aminotran_1_2"/>
    <property type="match status" value="1"/>
</dbReference>
<accession>A0ABS8H291</accession>
<evidence type="ECO:0000313" key="4">
    <source>
        <dbReference type="EMBL" id="MCC4232416.1"/>
    </source>
</evidence>
<proteinExistence type="predicted"/>
<dbReference type="GO" id="GO:0008483">
    <property type="term" value="F:transaminase activity"/>
    <property type="evidence" value="ECO:0007669"/>
    <property type="project" value="UniProtKB-KW"/>
</dbReference>
<comment type="caution">
    <text evidence="4">The sequence shown here is derived from an EMBL/GenBank/DDBJ whole genome shotgun (WGS) entry which is preliminary data.</text>
</comment>
<organism evidence="4 5">
    <name type="scientific">Sphingobium soli</name>
    <dbReference type="NCBI Taxonomy" id="1591116"/>
    <lineage>
        <taxon>Bacteria</taxon>
        <taxon>Pseudomonadati</taxon>
        <taxon>Pseudomonadota</taxon>
        <taxon>Alphaproteobacteria</taxon>
        <taxon>Sphingomonadales</taxon>
        <taxon>Sphingomonadaceae</taxon>
        <taxon>Sphingobium</taxon>
    </lineage>
</organism>
<dbReference type="PANTHER" id="PTHR42885">
    <property type="entry name" value="HISTIDINOL-PHOSPHATE AMINOTRANSFERASE-RELATED"/>
    <property type="match status" value="1"/>
</dbReference>
<protein>
    <submittedName>
        <fullName evidence="4">Aminotransferase class I/II-fold pyridoxal phosphate-dependent enzyme</fullName>
    </submittedName>
</protein>
<evidence type="ECO:0000256" key="2">
    <source>
        <dbReference type="ARBA" id="ARBA00022898"/>
    </source>
</evidence>
<keyword evidence="4" id="KW-0032">Aminotransferase</keyword>
<evidence type="ECO:0000259" key="3">
    <source>
        <dbReference type="Pfam" id="PF00155"/>
    </source>
</evidence>
<dbReference type="PANTHER" id="PTHR42885:SF1">
    <property type="entry name" value="THREONINE-PHOSPHATE DECARBOXYLASE"/>
    <property type="match status" value="1"/>
</dbReference>
<feature type="domain" description="Aminotransferase class I/classII large" evidence="3">
    <location>
        <begin position="124"/>
        <end position="308"/>
    </location>
</feature>
<dbReference type="SUPFAM" id="SSF53383">
    <property type="entry name" value="PLP-dependent transferases"/>
    <property type="match status" value="1"/>
</dbReference>
<dbReference type="Gene3D" id="3.90.1150.10">
    <property type="entry name" value="Aspartate Aminotransferase, domain 1"/>
    <property type="match status" value="1"/>
</dbReference>
<name>A0ABS8H291_9SPHN</name>
<reference evidence="4 5" key="1">
    <citation type="submission" date="2021-10" db="EMBL/GenBank/DDBJ databases">
        <title>The diversity and Nitrogen Metabolism of Culturable Nitrate-Utilizing Bacteria Within the Oxygen Minimum Zone of the Changjiang (Yangtze River)Estuary.</title>
        <authorList>
            <person name="Zhang D."/>
            <person name="Zheng J."/>
            <person name="Liu S."/>
            <person name="He W."/>
        </authorList>
    </citation>
    <scope>NUCLEOTIDE SEQUENCE [LARGE SCALE GENOMIC DNA]</scope>
    <source>
        <strain evidence="4 5">FXH275-2</strain>
    </source>
</reference>
<dbReference type="EMBL" id="JAJGNP010000004">
    <property type="protein sequence ID" value="MCC4232416.1"/>
    <property type="molecule type" value="Genomic_DNA"/>
</dbReference>
<dbReference type="Proteomes" id="UP001198830">
    <property type="component" value="Unassembled WGS sequence"/>
</dbReference>
<dbReference type="RefSeq" id="WP_228226685.1">
    <property type="nucleotide sequence ID" value="NZ_JAJGNP010000004.1"/>
</dbReference>